<keyword evidence="4" id="KW-1185">Reference proteome</keyword>
<dbReference type="AlphaFoldDB" id="A0AA40KDD1"/>
<evidence type="ECO:0000256" key="2">
    <source>
        <dbReference type="SAM" id="SignalP"/>
    </source>
</evidence>
<dbReference type="EMBL" id="JAUKUD010000001">
    <property type="protein sequence ID" value="KAK0755054.1"/>
    <property type="molecule type" value="Genomic_DNA"/>
</dbReference>
<proteinExistence type="predicted"/>
<sequence length="210" mass="21939">MKSESLLALFIALFAVILTASPLPPAANANSNAVNAEIIDTDGRSGYNSVPADPNAPIETDGRSGYNAIQPVPREGRSGYNGVVSFGAPRSVAGTVETDGRSGYNGVTPGEPAAGETDGREDIPNMPNALATLVSTWRETRAERLATVMAMLNPVFVEGRMGDLSIEQLELSRDFLLFCEAEQQARLNAAAASGSTSRSTSESATAEDSS</sequence>
<keyword evidence="2" id="KW-0732">Signal</keyword>
<evidence type="ECO:0000313" key="4">
    <source>
        <dbReference type="Proteomes" id="UP001172155"/>
    </source>
</evidence>
<feature type="signal peptide" evidence="2">
    <location>
        <begin position="1"/>
        <end position="20"/>
    </location>
</feature>
<evidence type="ECO:0000313" key="3">
    <source>
        <dbReference type="EMBL" id="KAK0755054.1"/>
    </source>
</evidence>
<dbReference type="Proteomes" id="UP001172155">
    <property type="component" value="Unassembled WGS sequence"/>
</dbReference>
<evidence type="ECO:0000256" key="1">
    <source>
        <dbReference type="SAM" id="MobiDB-lite"/>
    </source>
</evidence>
<comment type="caution">
    <text evidence="3">The sequence shown here is derived from an EMBL/GenBank/DDBJ whole genome shotgun (WGS) entry which is preliminary data.</text>
</comment>
<protein>
    <recommendedName>
        <fullName evidence="5">Secreted protein</fullName>
    </recommendedName>
</protein>
<evidence type="ECO:0008006" key="5">
    <source>
        <dbReference type="Google" id="ProtNLM"/>
    </source>
</evidence>
<feature type="region of interest" description="Disordered" evidence="1">
    <location>
        <begin position="92"/>
        <end position="125"/>
    </location>
</feature>
<feature type="region of interest" description="Disordered" evidence="1">
    <location>
        <begin position="188"/>
        <end position="210"/>
    </location>
</feature>
<feature type="region of interest" description="Disordered" evidence="1">
    <location>
        <begin position="44"/>
        <end position="74"/>
    </location>
</feature>
<reference evidence="3" key="1">
    <citation type="submission" date="2023-06" db="EMBL/GenBank/DDBJ databases">
        <title>Genome-scale phylogeny and comparative genomics of the fungal order Sordariales.</title>
        <authorList>
            <consortium name="Lawrence Berkeley National Laboratory"/>
            <person name="Hensen N."/>
            <person name="Bonometti L."/>
            <person name="Westerberg I."/>
            <person name="Brannstrom I.O."/>
            <person name="Guillou S."/>
            <person name="Cros-Aarteil S."/>
            <person name="Calhoun S."/>
            <person name="Haridas S."/>
            <person name="Kuo A."/>
            <person name="Mondo S."/>
            <person name="Pangilinan J."/>
            <person name="Riley R."/>
            <person name="LaButti K."/>
            <person name="Andreopoulos B."/>
            <person name="Lipzen A."/>
            <person name="Chen C."/>
            <person name="Yanf M."/>
            <person name="Daum C."/>
            <person name="Ng V."/>
            <person name="Clum A."/>
            <person name="Steindorff A."/>
            <person name="Ohm R."/>
            <person name="Martin F."/>
            <person name="Silar P."/>
            <person name="Natvig D."/>
            <person name="Lalanne C."/>
            <person name="Gautier V."/>
            <person name="Ament-velasquez S.L."/>
            <person name="Kruys A."/>
            <person name="Hutchinson M.I."/>
            <person name="Powell A.J."/>
            <person name="Barry K."/>
            <person name="Miller A.N."/>
            <person name="Grigoriev I.V."/>
            <person name="Debuchy R."/>
            <person name="Gladieux P."/>
            <person name="Thoren M.H."/>
            <person name="Johannesson H."/>
        </authorList>
    </citation>
    <scope>NUCLEOTIDE SEQUENCE</scope>
    <source>
        <strain evidence="3">SMH3187-1</strain>
    </source>
</reference>
<feature type="chain" id="PRO_5041378120" description="Secreted protein" evidence="2">
    <location>
        <begin position="21"/>
        <end position="210"/>
    </location>
</feature>
<accession>A0AA40KDD1</accession>
<name>A0AA40KDD1_9PEZI</name>
<gene>
    <name evidence="3" type="ORF">B0T18DRAFT_443275</name>
</gene>
<organism evidence="3 4">
    <name type="scientific">Schizothecium vesticola</name>
    <dbReference type="NCBI Taxonomy" id="314040"/>
    <lineage>
        <taxon>Eukaryota</taxon>
        <taxon>Fungi</taxon>
        <taxon>Dikarya</taxon>
        <taxon>Ascomycota</taxon>
        <taxon>Pezizomycotina</taxon>
        <taxon>Sordariomycetes</taxon>
        <taxon>Sordariomycetidae</taxon>
        <taxon>Sordariales</taxon>
        <taxon>Schizotheciaceae</taxon>
        <taxon>Schizothecium</taxon>
    </lineage>
</organism>